<dbReference type="SUPFAM" id="SSF53850">
    <property type="entry name" value="Periplasmic binding protein-like II"/>
    <property type="match status" value="1"/>
</dbReference>
<keyword evidence="1" id="KW-0812">Transmembrane</keyword>
<proteinExistence type="predicted"/>
<dbReference type="InterPro" id="IPR006059">
    <property type="entry name" value="SBP"/>
</dbReference>
<keyword evidence="1" id="KW-1133">Transmembrane helix</keyword>
<dbReference type="PANTHER" id="PTHR43649:SF32">
    <property type="entry name" value="SUGAR BINDING SECRETED PROTEIN"/>
    <property type="match status" value="1"/>
</dbReference>
<sequence length="462" mass="50188">MRDVRVTGFAHLAGACIARGLLLGAAGITAHRLDIGVQMRSIRRSLAVLAAVVLTAVTAGCGSSDSGDADGKITLNISTFSEWGYAGLLKEYQKLHPDITIKHNRFATSDEAKEQFQTALGAGSGLADVIGVEGGWMQQLLKHPDNFVDLTSPKVEGRWKDWNTKLASTADGKLLGYATDIGPQTIAYRSDLFKAAGLPTDREKVAELFGGDDATWDDFFAVGKRFVDARTGPAFYDASASVATSWADQYRVLWEDPKTGDIIADKNKDLRNIYDTVTSHEDLSAHLARWSEDWVSAFQKDKFAVMLAPSWMLGVIKGNAAGVRGWDVADVYPNGGVNSGGSYLSVPKQSKHPKEAQALAEWLTAPEQQTKAFKASGNFPSQIEAQKSPEVQKVTEPFFNDAPVGKILTERASNITMVPYRGENYFAIAAAFNDAINRVSVDKTHSAKESWDMFVDALDALK</sequence>
<accession>L7FE03</accession>
<feature type="transmembrane region" description="Helical" evidence="1">
    <location>
        <begin position="12"/>
        <end position="30"/>
    </location>
</feature>
<dbReference type="PROSITE" id="PS51257">
    <property type="entry name" value="PROKAR_LIPOPROTEIN"/>
    <property type="match status" value="1"/>
</dbReference>
<dbReference type="EMBL" id="AEJB01000138">
    <property type="protein sequence ID" value="ELP69532.1"/>
    <property type="molecule type" value="Genomic_DNA"/>
</dbReference>
<evidence type="ECO:0000313" key="2">
    <source>
        <dbReference type="EMBL" id="ELP69532.1"/>
    </source>
</evidence>
<name>L7FE03_STRT8</name>
<keyword evidence="3" id="KW-1185">Reference proteome</keyword>
<dbReference type="AlphaFoldDB" id="L7FE03"/>
<dbReference type="Proteomes" id="UP000010931">
    <property type="component" value="Unassembled WGS sequence"/>
</dbReference>
<protein>
    <submittedName>
        <fullName evidence="2">ABC transporter, substrate-binding protein</fullName>
    </submittedName>
</protein>
<dbReference type="Pfam" id="PF13416">
    <property type="entry name" value="SBP_bac_8"/>
    <property type="match status" value="1"/>
</dbReference>
<dbReference type="PANTHER" id="PTHR43649">
    <property type="entry name" value="ARABINOSE-BINDING PROTEIN-RELATED"/>
    <property type="match status" value="1"/>
</dbReference>
<dbReference type="STRING" id="85558.T45_07137"/>
<dbReference type="PATRIC" id="fig|698760.3.peg.1801"/>
<dbReference type="InterPro" id="IPR050490">
    <property type="entry name" value="Bact_solute-bd_prot1"/>
</dbReference>
<keyword evidence="1" id="KW-0472">Membrane</keyword>
<gene>
    <name evidence="2" type="ORF">STRTUCAR8_00619</name>
</gene>
<comment type="caution">
    <text evidence="2">The sequence shown here is derived from an EMBL/GenBank/DDBJ whole genome shotgun (WGS) entry which is preliminary data.</text>
</comment>
<reference evidence="2 3" key="1">
    <citation type="journal article" date="2011" name="Plasmid">
        <title>Streptomyces turgidiscabies Car8 contains a modular pathogenicity island that shares virulence genes with other actinobacterial plant pathogens.</title>
        <authorList>
            <person name="Huguet-Tapia J.C."/>
            <person name="Badger J.H."/>
            <person name="Loria R."/>
            <person name="Pettis G.S."/>
        </authorList>
    </citation>
    <scope>NUCLEOTIDE SEQUENCE [LARGE SCALE GENOMIC DNA]</scope>
    <source>
        <strain evidence="2 3">Car8</strain>
    </source>
</reference>
<organism evidence="2 3">
    <name type="scientific">Streptomyces turgidiscabies (strain Car8)</name>
    <dbReference type="NCBI Taxonomy" id="698760"/>
    <lineage>
        <taxon>Bacteria</taxon>
        <taxon>Bacillati</taxon>
        <taxon>Actinomycetota</taxon>
        <taxon>Actinomycetes</taxon>
        <taxon>Kitasatosporales</taxon>
        <taxon>Streptomycetaceae</taxon>
        <taxon>Streptomyces</taxon>
    </lineage>
</organism>
<dbReference type="Gene3D" id="3.40.190.10">
    <property type="entry name" value="Periplasmic binding protein-like II"/>
    <property type="match status" value="1"/>
</dbReference>
<evidence type="ECO:0000256" key="1">
    <source>
        <dbReference type="SAM" id="Phobius"/>
    </source>
</evidence>
<evidence type="ECO:0000313" key="3">
    <source>
        <dbReference type="Proteomes" id="UP000010931"/>
    </source>
</evidence>